<accession>T1BXJ5</accession>
<proteinExistence type="predicted"/>
<feature type="transmembrane region" description="Helical" evidence="1">
    <location>
        <begin position="7"/>
        <end position="27"/>
    </location>
</feature>
<reference evidence="2" key="1">
    <citation type="submission" date="2013-08" db="EMBL/GenBank/DDBJ databases">
        <authorList>
            <person name="Mendez C."/>
            <person name="Richter M."/>
            <person name="Ferrer M."/>
            <person name="Sanchez J."/>
        </authorList>
    </citation>
    <scope>NUCLEOTIDE SEQUENCE</scope>
</reference>
<organism evidence="2">
    <name type="scientific">mine drainage metagenome</name>
    <dbReference type="NCBI Taxonomy" id="410659"/>
    <lineage>
        <taxon>unclassified sequences</taxon>
        <taxon>metagenomes</taxon>
        <taxon>ecological metagenomes</taxon>
    </lineage>
</organism>
<evidence type="ECO:0000256" key="1">
    <source>
        <dbReference type="SAM" id="Phobius"/>
    </source>
</evidence>
<comment type="caution">
    <text evidence="2">The sequence shown here is derived from an EMBL/GenBank/DDBJ whole genome shotgun (WGS) entry which is preliminary data.</text>
</comment>
<feature type="transmembrane region" description="Helical" evidence="1">
    <location>
        <begin position="33"/>
        <end position="55"/>
    </location>
</feature>
<dbReference type="AlphaFoldDB" id="T1BXJ5"/>
<feature type="transmembrane region" description="Helical" evidence="1">
    <location>
        <begin position="67"/>
        <end position="86"/>
    </location>
</feature>
<keyword evidence="1" id="KW-1133">Transmembrane helix</keyword>
<sequence>GEAWALVGSLATAVIGVGLFALFGHPLGQPGAFVLLVAGSGFVGCQIDSILGELLENRGFLTKGSTNFLGMLSSALMALGGLWWLGAH</sequence>
<keyword evidence="1" id="KW-0472">Membrane</keyword>
<evidence type="ECO:0000313" key="2">
    <source>
        <dbReference type="EMBL" id="EQD74582.1"/>
    </source>
</evidence>
<gene>
    <name evidence="2" type="ORF">B1B_02590</name>
</gene>
<reference evidence="2" key="2">
    <citation type="journal article" date="2014" name="ISME J.">
        <title>Microbial stratification in low pH oxic and suboxic macroscopic growths along an acid mine drainage.</title>
        <authorList>
            <person name="Mendez-Garcia C."/>
            <person name="Mesa V."/>
            <person name="Sprenger R.R."/>
            <person name="Richter M."/>
            <person name="Diez M.S."/>
            <person name="Solano J."/>
            <person name="Bargiela R."/>
            <person name="Golyshina O.V."/>
            <person name="Manteca A."/>
            <person name="Ramos J.L."/>
            <person name="Gallego J.R."/>
            <person name="Llorente I."/>
            <person name="Martins Dos Santos V.A."/>
            <person name="Jensen O.N."/>
            <person name="Pelaez A.I."/>
            <person name="Sanchez J."/>
            <person name="Ferrer M."/>
        </authorList>
    </citation>
    <scope>NUCLEOTIDE SEQUENCE</scope>
</reference>
<protein>
    <submittedName>
        <fullName evidence="2">Integral membrane protein</fullName>
    </submittedName>
</protein>
<feature type="non-terminal residue" evidence="2">
    <location>
        <position position="1"/>
    </location>
</feature>
<name>T1BXJ5_9ZZZZ</name>
<keyword evidence="1" id="KW-0812">Transmembrane</keyword>
<dbReference type="EMBL" id="AUZY01001548">
    <property type="protein sequence ID" value="EQD74582.1"/>
    <property type="molecule type" value="Genomic_DNA"/>
</dbReference>